<evidence type="ECO:0000256" key="4">
    <source>
        <dbReference type="SAM" id="MobiDB-lite"/>
    </source>
</evidence>
<dbReference type="EMBL" id="MK369929">
    <property type="protein sequence ID" value="QDZ71248.1"/>
    <property type="molecule type" value="Genomic_RNA"/>
</dbReference>
<proteinExistence type="predicted"/>
<evidence type="ECO:0000256" key="2">
    <source>
        <dbReference type="ARBA" id="ARBA00022561"/>
    </source>
</evidence>
<dbReference type="GO" id="GO:0005198">
    <property type="term" value="F:structural molecule activity"/>
    <property type="evidence" value="ECO:0007669"/>
    <property type="project" value="InterPro"/>
</dbReference>
<accession>A0A5B8PCR5</accession>
<protein>
    <submittedName>
        <fullName evidence="5">Capsid protein</fullName>
    </submittedName>
</protein>
<dbReference type="InterPro" id="IPR001517">
    <property type="entry name" value="Luteo_coat"/>
</dbReference>
<organism evidence="5">
    <name type="scientific">Cherry-associated luteovirus</name>
    <dbReference type="NCBI Taxonomy" id="1912598"/>
    <lineage>
        <taxon>Viruses</taxon>
        <taxon>Riboviria</taxon>
        <taxon>Orthornavirae</taxon>
        <taxon>Kitrinoviricota</taxon>
        <taxon>Tolucaviricetes</taxon>
        <taxon>Tolivirales</taxon>
        <taxon>Tombusviridae</taxon>
        <taxon>Regressovirinae</taxon>
        <taxon>Luteovirus</taxon>
        <taxon>Luteovirus avii</taxon>
    </lineage>
</organism>
<dbReference type="PRINTS" id="PR00915">
    <property type="entry name" value="LUTEOGP1COAT"/>
</dbReference>
<dbReference type="Pfam" id="PF00894">
    <property type="entry name" value="Luteo_coat"/>
    <property type="match status" value="1"/>
</dbReference>
<feature type="compositionally biased region" description="Gly residues" evidence="4">
    <location>
        <begin position="38"/>
        <end position="49"/>
    </location>
</feature>
<dbReference type="Gene3D" id="2.60.120.20">
    <property type="match status" value="1"/>
</dbReference>
<feature type="region of interest" description="Disordered" evidence="4">
    <location>
        <begin position="1"/>
        <end position="61"/>
    </location>
</feature>
<evidence type="ECO:0000256" key="3">
    <source>
        <dbReference type="ARBA" id="ARBA00022844"/>
    </source>
</evidence>
<keyword evidence="2" id="KW-0167">Capsid protein</keyword>
<feature type="compositionally biased region" description="Basic residues" evidence="4">
    <location>
        <begin position="1"/>
        <end position="21"/>
    </location>
</feature>
<sequence>MPKGKKGKGKGKGRKGKKNGRNRAAAMAKSVVVNVQSGRGGGTGRGNAGGNRIPNPGPGDRLDRFTFTVDDLKANDSGTIKFGPSLSQYANFSNGILKSFHEYKITNLTVKFVSYASSTTSGAFAIEIDTSRKQSDIRSRIISFPVAKGFTRSFQSKVIRGLIWHPTSEDQFFLIYKGNGKAEIAGQFNISFSVNFQGPQ</sequence>
<name>A0A5B8PCR5_9TOMB</name>
<evidence type="ECO:0000313" key="5">
    <source>
        <dbReference type="EMBL" id="QDZ71248.1"/>
    </source>
</evidence>
<reference evidence="5" key="1">
    <citation type="submission" date="2019-01" db="EMBL/GenBank/DDBJ databases">
        <title>Viruses infecting cherry and sour cherry in the Czech Republic.</title>
        <authorList>
            <person name="Lenz O."/>
            <person name="Sarkisova T."/>
            <person name="Koloniuk I."/>
            <person name="Franova J."/>
            <person name="Pribylova J."/>
            <person name="Spak J."/>
        </authorList>
    </citation>
    <scope>NUCLEOTIDE SEQUENCE</scope>
    <source>
        <strain evidence="5">Dneprovka 54</strain>
    </source>
</reference>
<evidence type="ECO:0000256" key="1">
    <source>
        <dbReference type="ARBA" id="ARBA00004328"/>
    </source>
</evidence>
<comment type="subcellular location">
    <subcellularLocation>
        <location evidence="1">Virion</location>
    </subcellularLocation>
</comment>
<dbReference type="InterPro" id="IPR029053">
    <property type="entry name" value="Viral_coat"/>
</dbReference>
<keyword evidence="3" id="KW-0946">Virion</keyword>
<dbReference type="GO" id="GO:0019028">
    <property type="term" value="C:viral capsid"/>
    <property type="evidence" value="ECO:0007669"/>
    <property type="project" value="UniProtKB-KW"/>
</dbReference>